<organism evidence="2 3">
    <name type="scientific">Streptomyces shenzhenensis</name>
    <dbReference type="NCBI Taxonomy" id="943815"/>
    <lineage>
        <taxon>Bacteria</taxon>
        <taxon>Bacillati</taxon>
        <taxon>Actinomycetota</taxon>
        <taxon>Actinomycetes</taxon>
        <taxon>Kitasatosporales</taxon>
        <taxon>Streptomycetaceae</taxon>
        <taxon>Streptomyces</taxon>
    </lineage>
</organism>
<proteinExistence type="predicted"/>
<dbReference type="SUPFAM" id="SSF51735">
    <property type="entry name" value="NAD(P)-binding Rossmann-fold domains"/>
    <property type="match status" value="1"/>
</dbReference>
<dbReference type="OrthoDB" id="8205493at2"/>
<keyword evidence="3" id="KW-1185">Reference proteome</keyword>
<feature type="domain" description="NAD-dependent epimerase/dehydratase" evidence="1">
    <location>
        <begin position="29"/>
        <end position="240"/>
    </location>
</feature>
<comment type="caution">
    <text evidence="2">The sequence shown here is derived from an EMBL/GenBank/DDBJ whole genome shotgun (WGS) entry which is preliminary data.</text>
</comment>
<dbReference type="AlphaFoldDB" id="A0A3M0I6L2"/>
<sequence length="339" mass="36563">MSDLHLFSYFRPASSGSGHGRILVPEQHLVVGAGPVGRHVAAILAERGDRVVLGSRSGRGPEIAGVTNVALDATDPDALTRAADGASAIFHTANPGPYPVWDRQWPLMSSALLTATERTGAVYAMAGNLYPLGPVTAPMHEGMPDDARDHLGALRARVWADALAAHRAGRIRAFEVRGSDYIGGESAAGHIGRALPTALKGKTVRMVGRVDTPHTFTDVNDVARLLVTVYDAPDAHGRVWHVPSHAPRTQRQMIDEFLDLAGIPRVAVRGMSPASLRTLGLFSPLLREVAQLSYQLMRPYVLDATAATERFSFAPSPWGDTLHRTLRAAGWQPDRPRRI</sequence>
<reference evidence="2 3" key="1">
    <citation type="submission" date="2017-11" db="EMBL/GenBank/DDBJ databases">
        <title>Draft genome of actinobacteria isolated from guarana (Paullinia cupana (Mart.) Ducke.</title>
        <authorList>
            <person name="Siqueira K.A."/>
            <person name="Liotti R.G."/>
            <person name="Mendes T.A.O."/>
            <person name="Soares M.A."/>
        </authorList>
    </citation>
    <scope>NUCLEOTIDE SEQUENCE [LARGE SCALE GENOMIC DNA]</scope>
    <source>
        <strain evidence="2 3">193</strain>
    </source>
</reference>
<dbReference type="InterPro" id="IPR036291">
    <property type="entry name" value="NAD(P)-bd_dom_sf"/>
</dbReference>
<gene>
    <name evidence="2" type="ORF">CTZ28_30230</name>
</gene>
<dbReference type="EMBL" id="PENI01000023">
    <property type="protein sequence ID" value="RMB82403.1"/>
    <property type="molecule type" value="Genomic_DNA"/>
</dbReference>
<dbReference type="Gene3D" id="3.40.50.720">
    <property type="entry name" value="NAD(P)-binding Rossmann-like Domain"/>
    <property type="match status" value="1"/>
</dbReference>
<dbReference type="InterPro" id="IPR001509">
    <property type="entry name" value="Epimerase_deHydtase"/>
</dbReference>
<accession>A0A3M0I6L2</accession>
<evidence type="ECO:0000259" key="1">
    <source>
        <dbReference type="Pfam" id="PF01370"/>
    </source>
</evidence>
<evidence type="ECO:0000313" key="2">
    <source>
        <dbReference type="EMBL" id="RMB82403.1"/>
    </source>
</evidence>
<name>A0A3M0I6L2_9ACTN</name>
<dbReference type="Pfam" id="PF01370">
    <property type="entry name" value="Epimerase"/>
    <property type="match status" value="1"/>
</dbReference>
<protein>
    <submittedName>
        <fullName evidence="2">Epimerase</fullName>
    </submittedName>
</protein>
<evidence type="ECO:0000313" key="3">
    <source>
        <dbReference type="Proteomes" id="UP000270471"/>
    </source>
</evidence>
<dbReference type="Proteomes" id="UP000270471">
    <property type="component" value="Unassembled WGS sequence"/>
</dbReference>